<dbReference type="Pfam" id="PF00795">
    <property type="entry name" value="CN_hydrolase"/>
    <property type="match status" value="1"/>
</dbReference>
<dbReference type="SUPFAM" id="SSF56317">
    <property type="entry name" value="Carbon-nitrogen hydrolase"/>
    <property type="match status" value="1"/>
</dbReference>
<dbReference type="PANTHER" id="PTHR23088">
    <property type="entry name" value="NITRILASE-RELATED"/>
    <property type="match status" value="1"/>
</dbReference>
<comment type="caution">
    <text evidence="4">The sequence shown here is derived from an EMBL/GenBank/DDBJ whole genome shotgun (WGS) entry which is preliminary data.</text>
</comment>
<dbReference type="InterPro" id="IPR036526">
    <property type="entry name" value="C-N_Hydrolase_sf"/>
</dbReference>
<comment type="similarity">
    <text evidence="1">Belongs to the carbon-nitrogen hydrolase superfamily. NIT1/NIT2 family.</text>
</comment>
<accession>A0A7C3WIR5</accession>
<dbReference type="PROSITE" id="PS01227">
    <property type="entry name" value="UPF0012"/>
    <property type="match status" value="1"/>
</dbReference>
<evidence type="ECO:0000256" key="1">
    <source>
        <dbReference type="ARBA" id="ARBA00010613"/>
    </source>
</evidence>
<evidence type="ECO:0000259" key="3">
    <source>
        <dbReference type="PROSITE" id="PS50263"/>
    </source>
</evidence>
<dbReference type="GO" id="GO:0016811">
    <property type="term" value="F:hydrolase activity, acting on carbon-nitrogen (but not peptide) bonds, in linear amides"/>
    <property type="evidence" value="ECO:0007669"/>
    <property type="project" value="InterPro"/>
</dbReference>
<dbReference type="PROSITE" id="PS50263">
    <property type="entry name" value="CN_HYDROLASE"/>
    <property type="match status" value="1"/>
</dbReference>
<dbReference type="InterPro" id="IPR003010">
    <property type="entry name" value="C-N_Hydrolase"/>
</dbReference>
<feature type="domain" description="CN hydrolase" evidence="3">
    <location>
        <begin position="1"/>
        <end position="249"/>
    </location>
</feature>
<name>A0A7C3WIR5_9BACT</name>
<dbReference type="InterPro" id="IPR001110">
    <property type="entry name" value="UPF0012_CS"/>
</dbReference>
<keyword evidence="2 4" id="KW-0378">Hydrolase</keyword>
<dbReference type="InterPro" id="IPR045254">
    <property type="entry name" value="Nit1/2_C-N_Hydrolase"/>
</dbReference>
<organism evidence="4">
    <name type="scientific">Desulfobacca acetoxidans</name>
    <dbReference type="NCBI Taxonomy" id="60893"/>
    <lineage>
        <taxon>Bacteria</taxon>
        <taxon>Pseudomonadati</taxon>
        <taxon>Thermodesulfobacteriota</taxon>
        <taxon>Desulfobaccia</taxon>
        <taxon>Desulfobaccales</taxon>
        <taxon>Desulfobaccaceae</taxon>
        <taxon>Desulfobacca</taxon>
    </lineage>
</organism>
<dbReference type="AlphaFoldDB" id="A0A7C3WIR5"/>
<reference evidence="4" key="1">
    <citation type="journal article" date="2020" name="mSystems">
        <title>Genome- and Community-Level Interaction Insights into Carbon Utilization and Element Cycling Functions of Hydrothermarchaeota in Hydrothermal Sediment.</title>
        <authorList>
            <person name="Zhou Z."/>
            <person name="Liu Y."/>
            <person name="Xu W."/>
            <person name="Pan J."/>
            <person name="Luo Z.H."/>
            <person name="Li M."/>
        </authorList>
    </citation>
    <scope>NUCLEOTIDE SEQUENCE [LARGE SCALE GENOMIC DNA]</scope>
    <source>
        <strain evidence="4">SpSt-776</strain>
    </source>
</reference>
<protein>
    <submittedName>
        <fullName evidence="4">Carbon-nitrogen hydrolase family protein</fullName>
    </submittedName>
</protein>
<evidence type="ECO:0000256" key="2">
    <source>
        <dbReference type="ARBA" id="ARBA00022801"/>
    </source>
</evidence>
<dbReference type="Gene3D" id="3.60.110.10">
    <property type="entry name" value="Carbon-nitrogen hydrolase"/>
    <property type="match status" value="1"/>
</dbReference>
<gene>
    <name evidence="4" type="ORF">ENV62_10605</name>
</gene>
<dbReference type="CDD" id="cd07572">
    <property type="entry name" value="nit"/>
    <property type="match status" value="1"/>
</dbReference>
<sequence>MWVAAIQLNSTGDMDRNLARARDFVLEAAHHGASLVALPEHFAYMGPEEKAPPSAQPLDGPLIRDFQGLARSLGIFVLLGSYPELIHPDRPYYNTSVLLGPGGQLLAKYRKIHLFDVEIAGGPKFCESKHVQAGSEVVAASLAPTPFLAGLSICYDLRFPELYRALVDRGANLIFIPSAFTLGTGRDHWEVLIRARAIENQAYVVAPAQWGEHHKGRKSYGRSLIVDPWGTVLAQAPDGEGIVYAELDHARLNRLRQEMPCLRHRRLK</sequence>
<dbReference type="PANTHER" id="PTHR23088:SF27">
    <property type="entry name" value="DEAMINATED GLUTATHIONE AMIDASE"/>
    <property type="match status" value="1"/>
</dbReference>
<dbReference type="EMBL" id="DTHB01000060">
    <property type="protein sequence ID" value="HGB15669.1"/>
    <property type="molecule type" value="Genomic_DNA"/>
</dbReference>
<evidence type="ECO:0000313" key="4">
    <source>
        <dbReference type="EMBL" id="HGB15669.1"/>
    </source>
</evidence>
<proteinExistence type="inferred from homology"/>